<gene>
    <name evidence="1" type="ORF">PZE19_11355</name>
</gene>
<sequence length="695" mass="75587">MRTCILNGLSATVCAHAVLGYFLDQTWAADARPEDNLPGKVIHSWLANSFATEAGHQSVPVNVCGIGVTPDGTVYSAGVSEAFGGVASYKNGAFVTKYDYDSGWGSSSSAVVADDEFVYIGTGAGLFRSRIGDAAYNKTPILKGNFHGLAIRDDELYVSDYDAEKVRVLATATMKEVRTFAAPLPGPLAVGGDGRVWMIEGKPAKEPYASFYTGGAKIVSRTADGDKGPEIADFENPCALAVDAKGRLLVGGLNKHCQVWIYDVSEKPKKVDTFGAEGGIFSGTPGEYAPKKFHWVRGLGTDKAGNVYVASVYGTWYNVSIEAYDASGERLWDVHGLGNWLDTACTEPDDETTVYTKENVFRMDWTKAAGEEQSLAGFTVDRFKYPTDSRVTDGHGPGHRLVNGVRRIGGKPFLFCGAQGTGNLEIYRFGKGFVAAPCGYVGGASTWRPAGGKRWPEDAESFVWTDKNNDGVADVDEFDDAKKEPRWGSMHLDAEAGIWECADKTIWRIPCEGLDESGNPVYRRASEVSYENPNEFPPSRLRRVFYRPGEDTLIAGGAPGSDENVCNLFVCYDDWTDATKRKVRWSVKVPLDDKMYTPETSYGGGGVQAISACGEYLFAAYGFGYIRVHALKDGGYVGTLRPDINGFKGGGGCVDSDNALNVILRKNGEYVMFLENAGRNHVMMFRWTPPYEVKS</sequence>
<comment type="caution">
    <text evidence="1">The sequence shown here is derived from an EMBL/GenBank/DDBJ whole genome shotgun (WGS) entry which is preliminary data.</text>
</comment>
<dbReference type="RefSeq" id="WP_277860732.1">
    <property type="nucleotide sequence ID" value="NZ_JARRAG010000002.1"/>
</dbReference>
<evidence type="ECO:0000313" key="1">
    <source>
        <dbReference type="EMBL" id="MDG3004374.1"/>
    </source>
</evidence>
<dbReference type="SUPFAM" id="SSF101898">
    <property type="entry name" value="NHL repeat"/>
    <property type="match status" value="1"/>
</dbReference>
<dbReference type="InterPro" id="IPR011042">
    <property type="entry name" value="6-blade_b-propeller_TolB-like"/>
</dbReference>
<dbReference type="Gene3D" id="2.120.10.30">
    <property type="entry name" value="TolB, C-terminal domain"/>
    <property type="match status" value="1"/>
</dbReference>
<accession>A0ABT6F9W5</accession>
<reference evidence="1 2" key="1">
    <citation type="submission" date="2023-03" db="EMBL/GenBank/DDBJ databases">
        <title>Paludisphaera mucosa sp. nov. a novel planctomycete from northern fen.</title>
        <authorList>
            <person name="Ivanova A."/>
        </authorList>
    </citation>
    <scope>NUCLEOTIDE SEQUENCE [LARGE SCALE GENOMIC DNA]</scope>
    <source>
        <strain evidence="1 2">Pla2</strain>
    </source>
</reference>
<name>A0ABT6F9W5_9BACT</name>
<dbReference type="EMBL" id="JARRAG010000002">
    <property type="protein sequence ID" value="MDG3004374.1"/>
    <property type="molecule type" value="Genomic_DNA"/>
</dbReference>
<evidence type="ECO:0000313" key="2">
    <source>
        <dbReference type="Proteomes" id="UP001216907"/>
    </source>
</evidence>
<keyword evidence="2" id="KW-1185">Reference proteome</keyword>
<protein>
    <submittedName>
        <fullName evidence="1">Uncharacterized protein</fullName>
    </submittedName>
</protein>
<organism evidence="1 2">
    <name type="scientific">Paludisphaera mucosa</name>
    <dbReference type="NCBI Taxonomy" id="3030827"/>
    <lineage>
        <taxon>Bacteria</taxon>
        <taxon>Pseudomonadati</taxon>
        <taxon>Planctomycetota</taxon>
        <taxon>Planctomycetia</taxon>
        <taxon>Isosphaerales</taxon>
        <taxon>Isosphaeraceae</taxon>
        <taxon>Paludisphaera</taxon>
    </lineage>
</organism>
<dbReference type="Proteomes" id="UP001216907">
    <property type="component" value="Unassembled WGS sequence"/>
</dbReference>
<proteinExistence type="predicted"/>